<accession>A0AAE9BWX4</accession>
<evidence type="ECO:0000313" key="1">
    <source>
        <dbReference type="EMBL" id="UBF21249.1"/>
    </source>
</evidence>
<proteinExistence type="predicted"/>
<organism evidence="1 2">
    <name type="scientific">Halorubrum phage HRTV-13</name>
    <dbReference type="NCBI Taxonomy" id="2877993"/>
    <lineage>
        <taxon>Viruses</taxon>
        <taxon>Duplodnaviria</taxon>
        <taxon>Heunggongvirae</taxon>
        <taxon>Uroviricota</taxon>
        <taxon>Caudoviricetes</taxon>
        <taxon>Thumleimavirales</taxon>
        <taxon>Hafunaviridae</taxon>
        <taxon>Haloferacalesvirus</taxon>
        <taxon>Haloferacalesvirus hv5</taxon>
    </lineage>
</organism>
<name>A0AAE9BWX4_9CAUD</name>
<dbReference type="Proteomes" id="UP000828049">
    <property type="component" value="Segment"/>
</dbReference>
<evidence type="ECO:0000313" key="2">
    <source>
        <dbReference type="Proteomes" id="UP000828049"/>
    </source>
</evidence>
<reference evidence="1" key="1">
    <citation type="submission" date="2021-05" db="EMBL/GenBank/DDBJ databases">
        <title>Diversity, taxonomy and evolution of archaeal viruses of the class Caudoviricetes.</title>
        <authorList>
            <person name="Liu Y."/>
            <person name="Demina T.A."/>
            <person name="Roux S."/>
            <person name="Aiewsakun P."/>
            <person name="Kazlauskas D."/>
            <person name="Simmonds P."/>
            <person name="Prangishvili D."/>
            <person name="Oksanen H.M."/>
            <person name="Krupovic M."/>
        </authorList>
    </citation>
    <scope>NUCLEOTIDE SEQUENCE</scope>
    <source>
        <strain evidence="1">HRTV-13/1</strain>
    </source>
</reference>
<gene>
    <name evidence="1" type="ORF">HRTV-13_gp3</name>
</gene>
<protein>
    <submittedName>
        <fullName evidence="1">Uncharacterized protein</fullName>
    </submittedName>
</protein>
<sequence length="89" mass="10052">MTMAELENFSAGYALVRDATVQTWAEEEAHMDVDLYDELAYHLGEPIIGFVGGLHYQFRPSKQVLTDQCAVPRRDRGRRVGGSALLVRR</sequence>
<dbReference type="EMBL" id="MZ334510">
    <property type="protein sequence ID" value="UBF21249.1"/>
    <property type="molecule type" value="Genomic_DNA"/>
</dbReference>